<dbReference type="Pfam" id="PF11967">
    <property type="entry name" value="RecO_N"/>
    <property type="match status" value="1"/>
</dbReference>
<reference evidence="8" key="1">
    <citation type="submission" date="2020-05" db="EMBL/GenBank/DDBJ databases">
        <authorList>
            <person name="Chiriac C."/>
            <person name="Salcher M."/>
            <person name="Ghai R."/>
            <person name="Kavagutti S V."/>
        </authorList>
    </citation>
    <scope>NUCLEOTIDE SEQUENCE</scope>
</reference>
<dbReference type="GO" id="GO:0006310">
    <property type="term" value="P:DNA recombination"/>
    <property type="evidence" value="ECO:0007669"/>
    <property type="project" value="UniProtKB-KW"/>
</dbReference>
<dbReference type="SUPFAM" id="SSF57863">
    <property type="entry name" value="ArfGap/RecO-like zinc finger"/>
    <property type="match status" value="1"/>
</dbReference>
<feature type="domain" description="DNA replication/recombination mediator RecO N-terminal" evidence="7">
    <location>
        <begin position="1"/>
        <end position="78"/>
    </location>
</feature>
<dbReference type="Pfam" id="PF02565">
    <property type="entry name" value="RecO_C"/>
    <property type="match status" value="1"/>
</dbReference>
<comment type="similarity">
    <text evidence="1">Belongs to the RecO family.</text>
</comment>
<dbReference type="GO" id="GO:0043590">
    <property type="term" value="C:bacterial nucleoid"/>
    <property type="evidence" value="ECO:0007669"/>
    <property type="project" value="TreeGrafter"/>
</dbReference>
<evidence type="ECO:0000256" key="4">
    <source>
        <dbReference type="ARBA" id="ARBA00023172"/>
    </source>
</evidence>
<gene>
    <name evidence="8" type="ORF">UFOPK2975_00565</name>
</gene>
<dbReference type="InterPro" id="IPR042242">
    <property type="entry name" value="RecO_C"/>
</dbReference>
<accession>A0A6J6X4A3</accession>
<dbReference type="HAMAP" id="MF_00201">
    <property type="entry name" value="RecO"/>
    <property type="match status" value="1"/>
</dbReference>
<evidence type="ECO:0000256" key="3">
    <source>
        <dbReference type="ARBA" id="ARBA00022763"/>
    </source>
</evidence>
<dbReference type="InterPro" id="IPR012340">
    <property type="entry name" value="NA-bd_OB-fold"/>
</dbReference>
<dbReference type="PANTHER" id="PTHR33991:SF1">
    <property type="entry name" value="DNA REPAIR PROTEIN RECO"/>
    <property type="match status" value="1"/>
</dbReference>
<dbReference type="Gene3D" id="2.40.50.140">
    <property type="entry name" value="Nucleic acid-binding proteins"/>
    <property type="match status" value="1"/>
</dbReference>
<proteinExistence type="inferred from homology"/>
<dbReference type="AlphaFoldDB" id="A0A6J6X4A3"/>
<evidence type="ECO:0000256" key="1">
    <source>
        <dbReference type="ARBA" id="ARBA00007452"/>
    </source>
</evidence>
<dbReference type="InterPro" id="IPR037278">
    <property type="entry name" value="ARFGAP/RecO"/>
</dbReference>
<dbReference type="EMBL" id="CAFAAG010000029">
    <property type="protein sequence ID" value="CAB4790543.1"/>
    <property type="molecule type" value="Genomic_DNA"/>
</dbReference>
<keyword evidence="4" id="KW-0233">DNA recombination</keyword>
<protein>
    <recommendedName>
        <fullName evidence="2">DNA repair protein RecO</fullName>
    </recommendedName>
    <alternativeName>
        <fullName evidence="6">Recombination protein O</fullName>
    </alternativeName>
</protein>
<dbReference type="GO" id="GO:0006302">
    <property type="term" value="P:double-strand break repair"/>
    <property type="evidence" value="ECO:0007669"/>
    <property type="project" value="TreeGrafter"/>
</dbReference>
<evidence type="ECO:0000313" key="8">
    <source>
        <dbReference type="EMBL" id="CAB4790543.1"/>
    </source>
</evidence>
<keyword evidence="5" id="KW-0234">DNA repair</keyword>
<sequence length="238" mass="25968">MNQYRDKGVVLRTYKLGEADRIIVIMTQDHGKVRAVAKGVRKTKSKIGARLEVLSHVEVLLYKGKGLDTVNQVELIESSAPLHADLDRLTQGLSMLEAVDMISEDRQPSPHLYRMLVGALNALAQEASPLVLAAFYWKLLAAEGVCPQMDKCVSCNSEAPLVALDMIQGGVQCRDCRTGVSISPAAVLLLQQVLGGQLNFALAQAATPATAEITHLATQSMEHHIERRLRSVAMFERG</sequence>
<organism evidence="8">
    <name type="scientific">freshwater metagenome</name>
    <dbReference type="NCBI Taxonomy" id="449393"/>
    <lineage>
        <taxon>unclassified sequences</taxon>
        <taxon>metagenomes</taxon>
        <taxon>ecological metagenomes</taxon>
    </lineage>
</organism>
<evidence type="ECO:0000256" key="6">
    <source>
        <dbReference type="ARBA" id="ARBA00033409"/>
    </source>
</evidence>
<dbReference type="InterPro" id="IPR003717">
    <property type="entry name" value="RecO"/>
</dbReference>
<dbReference type="Gene3D" id="1.20.1440.120">
    <property type="entry name" value="Recombination protein O, C-terminal domain"/>
    <property type="match status" value="1"/>
</dbReference>
<evidence type="ECO:0000256" key="5">
    <source>
        <dbReference type="ARBA" id="ARBA00023204"/>
    </source>
</evidence>
<dbReference type="SUPFAM" id="SSF50249">
    <property type="entry name" value="Nucleic acid-binding proteins"/>
    <property type="match status" value="1"/>
</dbReference>
<keyword evidence="3" id="KW-0227">DNA damage</keyword>
<evidence type="ECO:0000259" key="7">
    <source>
        <dbReference type="Pfam" id="PF11967"/>
    </source>
</evidence>
<dbReference type="NCBIfam" id="TIGR00613">
    <property type="entry name" value="reco"/>
    <property type="match status" value="1"/>
</dbReference>
<dbReference type="Gene3D" id="6.20.220.20">
    <property type="entry name" value="Recombination protein O, zinc-binding domain"/>
    <property type="match status" value="1"/>
</dbReference>
<evidence type="ECO:0000256" key="2">
    <source>
        <dbReference type="ARBA" id="ARBA00021310"/>
    </source>
</evidence>
<dbReference type="InterPro" id="IPR022572">
    <property type="entry name" value="DNA_rep/recomb_RecO_N"/>
</dbReference>
<name>A0A6J6X4A3_9ZZZZ</name>
<dbReference type="PANTHER" id="PTHR33991">
    <property type="entry name" value="DNA REPAIR PROTEIN RECO"/>
    <property type="match status" value="1"/>
</dbReference>